<dbReference type="Gene3D" id="3.40.50.10540">
    <property type="entry name" value="Crotonobetainyl-coa:carnitine coa-transferase, domain 1"/>
    <property type="match status" value="1"/>
</dbReference>
<gene>
    <name evidence="3" type="ORF">CKM354_000499200</name>
</gene>
<dbReference type="GO" id="GO:0005739">
    <property type="term" value="C:mitochondrion"/>
    <property type="evidence" value="ECO:0007669"/>
    <property type="project" value="TreeGrafter"/>
</dbReference>
<sequence length="465" mass="51235">MSRGTELKAGEADIWLIYGTSAAMKAVVRCRHSHLGVFVLPAPRIPKRSYSSPRETEGPLVGVKILDLSRVLAAPYCTQILADYGAEVIKIEDPDRGDDTRYWTIAGEERMWKSGIGPMSNYFSAVNRNKKSVALNLKDPKGKEIFRRMVEEADVVVENLRPGALDRLKLGYEDLRKINKRIILASTSGYGPSGPFEKRAGYDMIAGAEAGLLHLTGERGGGPVRPGLGLTDMSTGLYMHGAIMAALYARERTGEGQKIDGSLFETQVALLTNVALSWLNLGVEAERWGAQHPSVVPYDAFKTKDLYFVCGATNDKQFAKLVSTLGKPEMAEDKRFLTNGDRVTNRDELYPMLNDLFAQKSTDEWVAEFEGSGMPYAPINTMERVFDHPQTDARNMVTEIDLPAAVKGKIKILGPAIKFSHTQTSIRSVPPLHGEHTNEVLRDLGIENLAELEENGVIKNRAPAS</sequence>
<dbReference type="InterPro" id="IPR003673">
    <property type="entry name" value="CoA-Trfase_fam_III"/>
</dbReference>
<comment type="caution">
    <text evidence="3">The sequence shown here is derived from an EMBL/GenBank/DDBJ whole genome shotgun (WGS) entry which is preliminary data.</text>
</comment>
<dbReference type="GO" id="GO:0047369">
    <property type="term" value="F:succinate-hydroxymethylglutarate CoA-transferase activity"/>
    <property type="evidence" value="ECO:0007669"/>
    <property type="project" value="TreeGrafter"/>
</dbReference>
<proteinExistence type="inferred from homology"/>
<dbReference type="InterPro" id="IPR023606">
    <property type="entry name" value="CoA-Trfase_III_dom_1_sf"/>
</dbReference>
<organism evidence="3 4">
    <name type="scientific">Cercospora kikuchii</name>
    <dbReference type="NCBI Taxonomy" id="84275"/>
    <lineage>
        <taxon>Eukaryota</taxon>
        <taxon>Fungi</taxon>
        <taxon>Dikarya</taxon>
        <taxon>Ascomycota</taxon>
        <taxon>Pezizomycotina</taxon>
        <taxon>Dothideomycetes</taxon>
        <taxon>Dothideomycetidae</taxon>
        <taxon>Mycosphaerellales</taxon>
        <taxon>Mycosphaerellaceae</taxon>
        <taxon>Cercospora</taxon>
    </lineage>
</organism>
<dbReference type="InterPro" id="IPR044855">
    <property type="entry name" value="CoA-Trfase_III_dom3_sf"/>
</dbReference>
<dbReference type="OrthoDB" id="5863171at2759"/>
<comment type="similarity">
    <text evidence="1">Belongs to the CoA-transferase III family.</text>
</comment>
<name>A0A9P3CF95_9PEZI</name>
<accession>A0A9P3CF95</accession>
<dbReference type="AlphaFoldDB" id="A0A9P3CF95"/>
<evidence type="ECO:0000313" key="3">
    <source>
        <dbReference type="EMBL" id="GIZ41696.1"/>
    </source>
</evidence>
<dbReference type="GeneID" id="68290567"/>
<evidence type="ECO:0000256" key="2">
    <source>
        <dbReference type="ARBA" id="ARBA00022679"/>
    </source>
</evidence>
<dbReference type="Pfam" id="PF02515">
    <property type="entry name" value="CoA_transf_3"/>
    <property type="match status" value="1"/>
</dbReference>
<dbReference type="InterPro" id="IPR050483">
    <property type="entry name" value="CoA-transferase_III_domain"/>
</dbReference>
<protein>
    <submittedName>
        <fullName evidence="3">Uncharacterized protein</fullName>
    </submittedName>
</protein>
<dbReference type="RefSeq" id="XP_044656183.1">
    <property type="nucleotide sequence ID" value="XM_044800248.1"/>
</dbReference>
<dbReference type="PANTHER" id="PTHR48207">
    <property type="entry name" value="SUCCINATE--HYDROXYMETHYLGLUTARATE COA-TRANSFERASE"/>
    <property type="match status" value="1"/>
</dbReference>
<evidence type="ECO:0000256" key="1">
    <source>
        <dbReference type="ARBA" id="ARBA00008383"/>
    </source>
</evidence>
<dbReference type="SUPFAM" id="SSF89796">
    <property type="entry name" value="CoA-transferase family III (CaiB/BaiF)"/>
    <property type="match status" value="1"/>
</dbReference>
<reference evidence="3 4" key="1">
    <citation type="submission" date="2021-01" db="EMBL/GenBank/DDBJ databases">
        <title>Cercospora kikuchii MAFF 305040 whole genome shotgun sequence.</title>
        <authorList>
            <person name="Kashiwa T."/>
            <person name="Suzuki T."/>
        </authorList>
    </citation>
    <scope>NUCLEOTIDE SEQUENCE [LARGE SCALE GENOMIC DNA]</scope>
    <source>
        <strain evidence="3 4">MAFF 305040</strain>
    </source>
</reference>
<evidence type="ECO:0000313" key="4">
    <source>
        <dbReference type="Proteomes" id="UP000825890"/>
    </source>
</evidence>
<keyword evidence="2" id="KW-0808">Transferase</keyword>
<dbReference type="Proteomes" id="UP000825890">
    <property type="component" value="Unassembled WGS sequence"/>
</dbReference>
<dbReference type="Gene3D" id="3.30.1540.10">
    <property type="entry name" value="formyl-coa transferase, domain 3"/>
    <property type="match status" value="1"/>
</dbReference>
<keyword evidence="4" id="KW-1185">Reference proteome</keyword>
<dbReference type="PANTHER" id="PTHR48207:SF3">
    <property type="entry name" value="SUCCINATE--HYDROXYMETHYLGLUTARATE COA-TRANSFERASE"/>
    <property type="match status" value="1"/>
</dbReference>
<dbReference type="EMBL" id="BOLY01000003">
    <property type="protein sequence ID" value="GIZ41696.1"/>
    <property type="molecule type" value="Genomic_DNA"/>
</dbReference>